<dbReference type="PANTHER" id="PTHR11601">
    <property type="entry name" value="CYSTEINE DESULFURYLASE FAMILY MEMBER"/>
    <property type="match status" value="1"/>
</dbReference>
<keyword evidence="5 13" id="KW-0808">Transferase</keyword>
<dbReference type="Gene3D" id="1.10.260.50">
    <property type="match status" value="1"/>
</dbReference>
<gene>
    <name evidence="13" type="ORF">AVDCRST_MAG74-2197</name>
</gene>
<evidence type="ECO:0000256" key="6">
    <source>
        <dbReference type="ARBA" id="ARBA00022723"/>
    </source>
</evidence>
<dbReference type="InterPro" id="IPR015421">
    <property type="entry name" value="PyrdxlP-dep_Trfase_major"/>
</dbReference>
<evidence type="ECO:0000256" key="8">
    <source>
        <dbReference type="ARBA" id="ARBA00023004"/>
    </source>
</evidence>
<dbReference type="Gene3D" id="3.90.1150.10">
    <property type="entry name" value="Aspartate Aminotransferase, domain 1"/>
    <property type="match status" value="1"/>
</dbReference>
<evidence type="ECO:0000256" key="2">
    <source>
        <dbReference type="ARBA" id="ARBA00003120"/>
    </source>
</evidence>
<evidence type="ECO:0000256" key="10">
    <source>
        <dbReference type="ARBA" id="ARBA00050776"/>
    </source>
</evidence>
<dbReference type="GO" id="GO:0031071">
    <property type="term" value="F:cysteine desulfurase activity"/>
    <property type="evidence" value="ECO:0007669"/>
    <property type="project" value="UniProtKB-EC"/>
</dbReference>
<evidence type="ECO:0000256" key="3">
    <source>
        <dbReference type="ARBA" id="ARBA00006490"/>
    </source>
</evidence>
<sequence length="381" mass="41349">MIYFDNNATTQIAPEVFDRMKPYLTEFYGNPSSAYNFGRDVRTAIETAREKVAELLGAPDASEIVFTSGGTESNNWAVFGTLEANPSKKHLVTTGVEHEAVRRVCEKLQKHGFEITWLGVSEEGFLDLQELKNSLREDTAIVSVMLANNETGILFPVADVARIVKENSDAVFHVDGVNAVGKIPVNLKETEIDLFSISGHKFHAPKGIGALYVRSGVNLPSLSIGGGQESGRRAGTEAAHQIVALGAAADLVKDFSAMRQVVALRDKLENEILDKIPNSHLNGTRDSKFRLPNTANISFENINGETILAKLNDAGVCVSTGSACNSDAHIASPVLQAMNVPYSQAMGAIRFSLGRYNTEAEVNFVLEVLPKIVKELKEMSL</sequence>
<dbReference type="SUPFAM" id="SSF53383">
    <property type="entry name" value="PLP-dependent transferases"/>
    <property type="match status" value="1"/>
</dbReference>
<comment type="catalytic activity">
    <reaction evidence="10">
        <text>(sulfur carrier)-H + L-cysteine = (sulfur carrier)-SH + L-alanine</text>
        <dbReference type="Rhea" id="RHEA:43892"/>
        <dbReference type="Rhea" id="RHEA-COMP:14737"/>
        <dbReference type="Rhea" id="RHEA-COMP:14739"/>
        <dbReference type="ChEBI" id="CHEBI:29917"/>
        <dbReference type="ChEBI" id="CHEBI:35235"/>
        <dbReference type="ChEBI" id="CHEBI:57972"/>
        <dbReference type="ChEBI" id="CHEBI:64428"/>
        <dbReference type="EC" id="2.8.1.7"/>
    </reaction>
</comment>
<evidence type="ECO:0000256" key="9">
    <source>
        <dbReference type="ARBA" id="ARBA00023014"/>
    </source>
</evidence>
<evidence type="ECO:0000256" key="11">
    <source>
        <dbReference type="RuleBase" id="RU004504"/>
    </source>
</evidence>
<evidence type="ECO:0000256" key="7">
    <source>
        <dbReference type="ARBA" id="ARBA00022898"/>
    </source>
</evidence>
<dbReference type="InterPro" id="IPR020578">
    <property type="entry name" value="Aminotrans_V_PyrdxlP_BS"/>
</dbReference>
<dbReference type="GO" id="GO:0046872">
    <property type="term" value="F:metal ion binding"/>
    <property type="evidence" value="ECO:0007669"/>
    <property type="project" value="UniProtKB-KW"/>
</dbReference>
<evidence type="ECO:0000256" key="1">
    <source>
        <dbReference type="ARBA" id="ARBA00001933"/>
    </source>
</evidence>
<dbReference type="InterPro" id="IPR000192">
    <property type="entry name" value="Aminotrans_V_dom"/>
</dbReference>
<keyword evidence="7" id="KW-0663">Pyridoxal phosphate</keyword>
<comment type="similarity">
    <text evidence="3">Belongs to the class-V pyridoxal-phosphate-dependent aminotransferase family. NifS/IscS subfamily.</text>
</comment>
<name>A0A6J4PDB4_9BACT</name>
<dbReference type="GO" id="GO:0051536">
    <property type="term" value="F:iron-sulfur cluster binding"/>
    <property type="evidence" value="ECO:0007669"/>
    <property type="project" value="UniProtKB-KW"/>
</dbReference>
<comment type="cofactor">
    <cofactor evidence="1 11">
        <name>pyridoxal 5'-phosphate</name>
        <dbReference type="ChEBI" id="CHEBI:597326"/>
    </cofactor>
</comment>
<dbReference type="InterPro" id="IPR015422">
    <property type="entry name" value="PyrdxlP-dep_Trfase_small"/>
</dbReference>
<accession>A0A6J4PDB4</accession>
<evidence type="ECO:0000256" key="4">
    <source>
        <dbReference type="ARBA" id="ARBA00012239"/>
    </source>
</evidence>
<proteinExistence type="inferred from homology"/>
<dbReference type="InterPro" id="IPR016454">
    <property type="entry name" value="Cysteine_dSase"/>
</dbReference>
<dbReference type="Gene3D" id="3.40.640.10">
    <property type="entry name" value="Type I PLP-dependent aspartate aminotransferase-like (Major domain)"/>
    <property type="match status" value="1"/>
</dbReference>
<dbReference type="InterPro" id="IPR015424">
    <property type="entry name" value="PyrdxlP-dep_Trfase"/>
</dbReference>
<evidence type="ECO:0000313" key="13">
    <source>
        <dbReference type="EMBL" id="CAA9409650.1"/>
    </source>
</evidence>
<dbReference type="EC" id="2.8.1.7" evidence="4"/>
<keyword evidence="8" id="KW-0408">Iron</keyword>
<dbReference type="AlphaFoldDB" id="A0A6J4PDB4"/>
<reference evidence="13" key="1">
    <citation type="submission" date="2020-02" db="EMBL/GenBank/DDBJ databases">
        <authorList>
            <person name="Meier V. D."/>
        </authorList>
    </citation>
    <scope>NUCLEOTIDE SEQUENCE</scope>
    <source>
        <strain evidence="13">AVDCRST_MAG74</strain>
    </source>
</reference>
<dbReference type="EMBL" id="CADCUR010000200">
    <property type="protein sequence ID" value="CAA9409650.1"/>
    <property type="molecule type" value="Genomic_DNA"/>
</dbReference>
<dbReference type="PANTHER" id="PTHR11601:SF34">
    <property type="entry name" value="CYSTEINE DESULFURASE"/>
    <property type="match status" value="1"/>
</dbReference>
<feature type="domain" description="Aminotransferase class V" evidence="12">
    <location>
        <begin position="2"/>
        <end position="363"/>
    </location>
</feature>
<keyword evidence="6" id="KW-0479">Metal-binding</keyword>
<organism evidence="13">
    <name type="scientific">uncultured Pyrinomonadaceae bacterium</name>
    <dbReference type="NCBI Taxonomy" id="2283094"/>
    <lineage>
        <taxon>Bacteria</taxon>
        <taxon>Pseudomonadati</taxon>
        <taxon>Acidobacteriota</taxon>
        <taxon>Blastocatellia</taxon>
        <taxon>Blastocatellales</taxon>
        <taxon>Pyrinomonadaceae</taxon>
        <taxon>environmental samples</taxon>
    </lineage>
</organism>
<comment type="function">
    <text evidence="2">Catalyzes the removal of elemental sulfur atoms from cysteine to produce alanine. Seems to participate in the biosynthesis of the nitrogenase metalloclusters by providing the inorganic sulfur required for the Fe-S core formation.</text>
</comment>
<dbReference type="PROSITE" id="PS00595">
    <property type="entry name" value="AA_TRANSFER_CLASS_5"/>
    <property type="match status" value="1"/>
</dbReference>
<dbReference type="Pfam" id="PF00266">
    <property type="entry name" value="Aminotran_5"/>
    <property type="match status" value="1"/>
</dbReference>
<evidence type="ECO:0000256" key="5">
    <source>
        <dbReference type="ARBA" id="ARBA00022679"/>
    </source>
</evidence>
<dbReference type="PIRSF" id="PIRSF005572">
    <property type="entry name" value="NifS"/>
    <property type="match status" value="1"/>
</dbReference>
<dbReference type="FunFam" id="3.40.640.10:FF:000084">
    <property type="entry name" value="IscS-like cysteine desulfurase"/>
    <property type="match status" value="1"/>
</dbReference>
<keyword evidence="9" id="KW-0411">Iron-sulfur</keyword>
<evidence type="ECO:0000259" key="12">
    <source>
        <dbReference type="Pfam" id="PF00266"/>
    </source>
</evidence>
<protein>
    <recommendedName>
        <fullName evidence="4">cysteine desulfurase</fullName>
        <ecNumber evidence="4">2.8.1.7</ecNumber>
    </recommendedName>
</protein>